<feature type="domain" description="Carbohydrate kinase FGGY N-terminal" evidence="4">
    <location>
        <begin position="11"/>
        <end position="137"/>
    </location>
</feature>
<proteinExistence type="inferred from homology"/>
<dbReference type="PANTHER" id="PTHR10196:SF57">
    <property type="entry name" value="XYLULOSE KINASE"/>
    <property type="match status" value="1"/>
</dbReference>
<evidence type="ECO:0000256" key="3">
    <source>
        <dbReference type="ARBA" id="ARBA00022777"/>
    </source>
</evidence>
<comment type="similarity">
    <text evidence="1">Belongs to the FGGY kinase family.</text>
</comment>
<dbReference type="Proteomes" id="UP000494163">
    <property type="component" value="Chromosome 2L"/>
</dbReference>
<dbReference type="InterPro" id="IPR043129">
    <property type="entry name" value="ATPase_NBD"/>
</dbReference>
<keyword evidence="6" id="KW-1185">Reference proteome</keyword>
<dbReference type="SUPFAM" id="SSF53067">
    <property type="entry name" value="Actin-like ATPase domain"/>
    <property type="match status" value="2"/>
</dbReference>
<dbReference type="PANTHER" id="PTHR10196">
    <property type="entry name" value="SUGAR KINASE"/>
    <property type="match status" value="1"/>
</dbReference>
<keyword evidence="3" id="KW-0418">Kinase</keyword>
<dbReference type="Pfam" id="PF00370">
    <property type="entry name" value="FGGY_N"/>
    <property type="match status" value="1"/>
</dbReference>
<dbReference type="GO" id="GO:0005829">
    <property type="term" value="C:cytosol"/>
    <property type="evidence" value="ECO:0007669"/>
    <property type="project" value="TreeGrafter"/>
</dbReference>
<evidence type="ECO:0000256" key="1">
    <source>
        <dbReference type="ARBA" id="ARBA00009156"/>
    </source>
</evidence>
<dbReference type="OrthoDB" id="1728974at2759"/>
<evidence type="ECO:0000313" key="5">
    <source>
        <dbReference type="EMBL" id="ALC38449.1"/>
    </source>
</evidence>
<dbReference type="STRING" id="30019.A0A0M3QT86"/>
<dbReference type="AlphaFoldDB" id="A0A0M3QT86"/>
<evidence type="ECO:0000313" key="6">
    <source>
        <dbReference type="Proteomes" id="UP000494163"/>
    </source>
</evidence>
<accession>A0A0M3QT86</accession>
<reference evidence="5 6" key="1">
    <citation type="submission" date="2015-08" db="EMBL/GenBank/DDBJ databases">
        <title>Ancestral chromatin configuration constrains chromatin evolution on differentiating sex chromosomes in Drosophila.</title>
        <authorList>
            <person name="Zhou Q."/>
            <person name="Bachtrog D."/>
        </authorList>
    </citation>
    <scope>NUCLEOTIDE SEQUENCE [LARGE SCALE GENOMIC DNA]</scope>
    <source>
        <tissue evidence="5">Whole larvae</tissue>
    </source>
</reference>
<name>A0A0M3QT86_DROBS</name>
<evidence type="ECO:0000256" key="2">
    <source>
        <dbReference type="ARBA" id="ARBA00022679"/>
    </source>
</evidence>
<sequence>MEQSVGGVLEMSKLTGAKCHPRLAGPQIRKVYETQRSAYNETKRISLVSSFLASLLVGNIASIDYTEASGMNLFDLQSMQWSQQCLDACAPDLRKRLMPPIAANRLQGRIADYYVKRWNFRADCMIVAGMGAHCSAIAGVKLDDNWLVLTLGSYDAISMDFKQRPDLHEAHVLCHPTKPHEFVGMLAFRNGSKLREDMCQLLANGDWDRFAQMLRDTPMGNEGHIAAHFPERGYYPFAKGTLRWTSDINQMSQLAMEGVKSFPRPELEARALIEGQMMHYRSLQKQPQK</sequence>
<keyword evidence="2" id="KW-0808">Transferase</keyword>
<dbReference type="InterPro" id="IPR018484">
    <property type="entry name" value="FGGY_N"/>
</dbReference>
<dbReference type="Gene3D" id="3.30.420.40">
    <property type="match status" value="2"/>
</dbReference>
<dbReference type="GO" id="GO:0005997">
    <property type="term" value="P:xylulose metabolic process"/>
    <property type="evidence" value="ECO:0007669"/>
    <property type="project" value="TreeGrafter"/>
</dbReference>
<organism evidence="5 6">
    <name type="scientific">Drosophila busckii</name>
    <name type="common">Fruit fly</name>
    <dbReference type="NCBI Taxonomy" id="30019"/>
    <lineage>
        <taxon>Eukaryota</taxon>
        <taxon>Metazoa</taxon>
        <taxon>Ecdysozoa</taxon>
        <taxon>Arthropoda</taxon>
        <taxon>Hexapoda</taxon>
        <taxon>Insecta</taxon>
        <taxon>Pterygota</taxon>
        <taxon>Neoptera</taxon>
        <taxon>Endopterygota</taxon>
        <taxon>Diptera</taxon>
        <taxon>Brachycera</taxon>
        <taxon>Muscomorpha</taxon>
        <taxon>Ephydroidea</taxon>
        <taxon>Drosophilidae</taxon>
        <taxon>Drosophila</taxon>
    </lineage>
</organism>
<dbReference type="GO" id="GO:0004856">
    <property type="term" value="F:D-xylulokinase activity"/>
    <property type="evidence" value="ECO:0007669"/>
    <property type="project" value="TreeGrafter"/>
</dbReference>
<protein>
    <submittedName>
        <fullName evidence="5">CG3544</fullName>
    </submittedName>
</protein>
<evidence type="ECO:0000259" key="4">
    <source>
        <dbReference type="Pfam" id="PF00370"/>
    </source>
</evidence>
<gene>
    <name evidence="5" type="ORF">Dbus_chr2Lg534</name>
</gene>
<dbReference type="EMBL" id="CP012523">
    <property type="protein sequence ID" value="ALC38449.1"/>
    <property type="molecule type" value="Genomic_DNA"/>
</dbReference>